<evidence type="ECO:0000313" key="2">
    <source>
        <dbReference type="EMBL" id="MCG7941124.1"/>
    </source>
</evidence>
<dbReference type="Proteomes" id="UP000886687">
    <property type="component" value="Unassembled WGS sequence"/>
</dbReference>
<evidence type="ECO:0000313" key="3">
    <source>
        <dbReference type="Proteomes" id="UP000886687"/>
    </source>
</evidence>
<feature type="transmembrane region" description="Helical" evidence="1">
    <location>
        <begin position="34"/>
        <end position="62"/>
    </location>
</feature>
<dbReference type="EMBL" id="JAEPDI010000020">
    <property type="protein sequence ID" value="MCG7941124.1"/>
    <property type="molecule type" value="Genomic_DNA"/>
</dbReference>
<gene>
    <name evidence="2" type="ORF">JAZ04_20005</name>
</gene>
<sequence>MERPTLNYFAGWTYLIDSEYRKEMRENWKEMPGFIVGMQLLSGAASVLFPLIIAGLIGVVLLHKL</sequence>
<accession>A0A9E4K8H3</accession>
<comment type="caution">
    <text evidence="2">The sequence shown here is derived from an EMBL/GenBank/DDBJ whole genome shotgun (WGS) entry which is preliminary data.</text>
</comment>
<name>A0A9E4K8H3_9GAMM</name>
<keyword evidence="1" id="KW-0812">Transmembrane</keyword>
<keyword evidence="1" id="KW-1133">Transmembrane helix</keyword>
<protein>
    <submittedName>
        <fullName evidence="2">Uncharacterized protein</fullName>
    </submittedName>
</protein>
<evidence type="ECO:0000256" key="1">
    <source>
        <dbReference type="SAM" id="Phobius"/>
    </source>
</evidence>
<keyword evidence="1" id="KW-0472">Membrane</keyword>
<dbReference type="AlphaFoldDB" id="A0A9E4K8H3"/>
<reference evidence="2" key="1">
    <citation type="journal article" date="2021" name="Proc. Natl. Acad. Sci. U.S.A.">
        <title>Global biogeography of chemosynthetic symbionts reveals both localized and globally distributed symbiont groups. .</title>
        <authorList>
            <person name="Osvatic J.T."/>
            <person name="Wilkins L.G.E."/>
            <person name="Leibrecht L."/>
            <person name="Leray M."/>
            <person name="Zauner S."/>
            <person name="Polzin J."/>
            <person name="Camacho Y."/>
            <person name="Gros O."/>
            <person name="van Gils J.A."/>
            <person name="Eisen J.A."/>
            <person name="Petersen J.M."/>
            <person name="Yuen B."/>
        </authorList>
    </citation>
    <scope>NUCLEOTIDE SEQUENCE</scope>
    <source>
        <strain evidence="2">MAGL173</strain>
    </source>
</reference>
<proteinExistence type="predicted"/>
<organism evidence="2 3">
    <name type="scientific">Candidatus Thiodiazotropha lotti</name>
    <dbReference type="NCBI Taxonomy" id="2792787"/>
    <lineage>
        <taxon>Bacteria</taxon>
        <taxon>Pseudomonadati</taxon>
        <taxon>Pseudomonadota</taxon>
        <taxon>Gammaproteobacteria</taxon>
        <taxon>Chromatiales</taxon>
        <taxon>Sedimenticolaceae</taxon>
        <taxon>Candidatus Thiodiazotropha</taxon>
    </lineage>
</organism>